<dbReference type="InterPro" id="IPR013196">
    <property type="entry name" value="HTH_11"/>
</dbReference>
<gene>
    <name evidence="3" type="ORF">EUA06_15330</name>
</gene>
<dbReference type="SUPFAM" id="SSF46785">
    <property type="entry name" value="Winged helix' DNA-binding domain"/>
    <property type="match status" value="1"/>
</dbReference>
<evidence type="ECO:0000259" key="2">
    <source>
        <dbReference type="Pfam" id="PF13280"/>
    </source>
</evidence>
<dbReference type="InterPro" id="IPR028349">
    <property type="entry name" value="PafC-like"/>
</dbReference>
<keyword evidence="4" id="KW-1185">Reference proteome</keyword>
<dbReference type="Proteomes" id="UP000291838">
    <property type="component" value="Unassembled WGS sequence"/>
</dbReference>
<evidence type="ECO:0000259" key="1">
    <source>
        <dbReference type="Pfam" id="PF08279"/>
    </source>
</evidence>
<proteinExistence type="predicted"/>
<evidence type="ECO:0000313" key="4">
    <source>
        <dbReference type="Proteomes" id="UP000291838"/>
    </source>
</evidence>
<dbReference type="InterPro" id="IPR026881">
    <property type="entry name" value="WYL_dom"/>
</dbReference>
<dbReference type="InterPro" id="IPR051534">
    <property type="entry name" value="CBASS_pafABC_assoc_protein"/>
</dbReference>
<dbReference type="PANTHER" id="PTHR34580">
    <property type="match status" value="1"/>
</dbReference>
<evidence type="ECO:0000313" key="3">
    <source>
        <dbReference type="EMBL" id="RYB89355.1"/>
    </source>
</evidence>
<accession>A0A4Q2RNY3</accession>
<dbReference type="InterPro" id="IPR036390">
    <property type="entry name" value="WH_DNA-bd_sf"/>
</dbReference>
<dbReference type="Pfam" id="PF13280">
    <property type="entry name" value="WYL"/>
    <property type="match status" value="1"/>
</dbReference>
<feature type="domain" description="Helix-turn-helix type 11" evidence="1">
    <location>
        <begin position="9"/>
        <end position="63"/>
    </location>
</feature>
<dbReference type="PANTHER" id="PTHR34580:SF3">
    <property type="entry name" value="PROTEIN PAFB"/>
    <property type="match status" value="1"/>
</dbReference>
<reference evidence="3 4" key="1">
    <citation type="submission" date="2019-01" db="EMBL/GenBank/DDBJ databases">
        <title>Novel species of Nocardioides.</title>
        <authorList>
            <person name="Liu Q."/>
            <person name="Xin Y.-H."/>
        </authorList>
    </citation>
    <scope>NUCLEOTIDE SEQUENCE [LARGE SCALE GENOMIC DNA]</scope>
    <source>
        <strain evidence="3 4">HLT3-15</strain>
    </source>
</reference>
<sequence>MSEISPTARALRALDILQGRPGITATELASRLGVTERAARRYVAILREADIPVESTRGPYGGYTLGRGLRLPPLVFSATEALGLVMAALDSQHRVADPDDPVGSALGKILRVLPSNVARQAVALRETAQAVPERFPVKPDADMTSELVEAVAAQRQVRLGYRTAAGNARTFEVDPWSVVVRYGRWYLLCHSHHAAELRTFRVDRITSVELLDGTFDVPADLDPAAELEANLGKGWEHETHVAFEQPLEEVRPWIRPTLGELRARPEGGCELVGTTSNAEAYAGEWLAGVPLQFTVVGGDELKAAVAAVAERLTRAVDPVSG</sequence>
<dbReference type="PROSITE" id="PS52050">
    <property type="entry name" value="WYL"/>
    <property type="match status" value="1"/>
</dbReference>
<organism evidence="3 4">
    <name type="scientific">Nocardioides glacieisoli</name>
    <dbReference type="NCBI Taxonomy" id="1168730"/>
    <lineage>
        <taxon>Bacteria</taxon>
        <taxon>Bacillati</taxon>
        <taxon>Actinomycetota</taxon>
        <taxon>Actinomycetes</taxon>
        <taxon>Propionibacteriales</taxon>
        <taxon>Nocardioidaceae</taxon>
        <taxon>Nocardioides</taxon>
    </lineage>
</organism>
<dbReference type="InterPro" id="IPR036388">
    <property type="entry name" value="WH-like_DNA-bd_sf"/>
</dbReference>
<dbReference type="Gene3D" id="1.10.10.10">
    <property type="entry name" value="Winged helix-like DNA-binding domain superfamily/Winged helix DNA-binding domain"/>
    <property type="match status" value="1"/>
</dbReference>
<name>A0A4Q2RNY3_9ACTN</name>
<dbReference type="Pfam" id="PF08279">
    <property type="entry name" value="HTH_11"/>
    <property type="match status" value="1"/>
</dbReference>
<comment type="caution">
    <text evidence="3">The sequence shown here is derived from an EMBL/GenBank/DDBJ whole genome shotgun (WGS) entry which is preliminary data.</text>
</comment>
<feature type="domain" description="WYL" evidence="2">
    <location>
        <begin position="145"/>
        <end position="210"/>
    </location>
</feature>
<dbReference type="OrthoDB" id="9807255at2"/>
<dbReference type="RefSeq" id="WP_129477356.1">
    <property type="nucleotide sequence ID" value="NZ_SDWS01000007.1"/>
</dbReference>
<dbReference type="EMBL" id="SDWS01000007">
    <property type="protein sequence ID" value="RYB89355.1"/>
    <property type="molecule type" value="Genomic_DNA"/>
</dbReference>
<protein>
    <submittedName>
        <fullName evidence="3">WYL domain-containing protein</fullName>
    </submittedName>
</protein>
<dbReference type="AlphaFoldDB" id="A0A4Q2RNY3"/>
<dbReference type="PIRSF" id="PIRSF016838">
    <property type="entry name" value="PafC"/>
    <property type="match status" value="1"/>
</dbReference>